<dbReference type="OrthoDB" id="2037472at2"/>
<dbReference type="SMART" id="SM00858">
    <property type="entry name" value="SAF"/>
    <property type="match status" value="1"/>
</dbReference>
<dbReference type="STRING" id="413882.AAW51_4977"/>
<keyword evidence="4" id="KW-1185">Reference proteome</keyword>
<proteinExistence type="predicted"/>
<reference evidence="3 4" key="1">
    <citation type="submission" date="2015-05" db="EMBL/GenBank/DDBJ databases">
        <authorList>
            <person name="Tang B."/>
            <person name="Yu Y."/>
        </authorList>
    </citation>
    <scope>NUCLEOTIDE SEQUENCE [LARGE SCALE GENOMIC DNA]</scope>
    <source>
        <strain evidence="3 4">DSM 7029</strain>
    </source>
</reference>
<sequence length="339" mass="36214">MQLPRFDAKRALVFNKTWAILAVALVLGGLAALTARSYFSSRVAEIEAQARGKTVGLVVARADLPRGTKLTSDNVAIRQIPGDFAHSLAVVPDQFDRVENQAIAFPVKRGELILWSALEGKRRPTFSARVEAGRRAVTVAVDEISSISGMLEPGDIIDLIVTLDRKGKKLTFPLLQSVEVMATGQRSDDEGKKMGGERRSYSTVTLDTTPQQAQYVIVARETGRITALLRNPADKQALTSARHDIEALLGIKAGAGAAVDGTDPQVPVLYSNRLPPEGLTLGQHVQQERHRPSAEAPMPQAPGGALDVLDGDEEEVVPSHGTPAATGAAHPRPASARVP</sequence>
<evidence type="ECO:0000313" key="4">
    <source>
        <dbReference type="Proteomes" id="UP000035352"/>
    </source>
</evidence>
<evidence type="ECO:0000313" key="3">
    <source>
        <dbReference type="EMBL" id="AKJ31668.1"/>
    </source>
</evidence>
<dbReference type="KEGG" id="pbh:AAW51_4977"/>
<dbReference type="Pfam" id="PF16976">
    <property type="entry name" value="RcpC"/>
    <property type="match status" value="1"/>
</dbReference>
<name>A0A0G3BUH1_9BURK</name>
<dbReference type="AlphaFoldDB" id="A0A0G3BUH1"/>
<dbReference type="InterPro" id="IPR013974">
    <property type="entry name" value="SAF"/>
</dbReference>
<gene>
    <name evidence="3" type="ORF">AAW51_4977</name>
</gene>
<feature type="region of interest" description="Disordered" evidence="1">
    <location>
        <begin position="283"/>
        <end position="339"/>
    </location>
</feature>
<protein>
    <submittedName>
        <fullName evidence="3">Flp pilus assembly protein RcpC/CpaB</fullName>
    </submittedName>
</protein>
<dbReference type="InterPro" id="IPR017592">
    <property type="entry name" value="Pilus_assmbl_Flp-typ_CpaB"/>
</dbReference>
<accession>A0A0G3BUH1</accession>
<evidence type="ECO:0000256" key="1">
    <source>
        <dbReference type="SAM" id="MobiDB-lite"/>
    </source>
</evidence>
<feature type="domain" description="SAF" evidence="2">
    <location>
        <begin position="55"/>
        <end position="119"/>
    </location>
</feature>
<dbReference type="InterPro" id="IPR031571">
    <property type="entry name" value="RcpC_dom"/>
</dbReference>
<dbReference type="RefSeq" id="WP_083438561.1">
    <property type="nucleotide sequence ID" value="NZ_CP011371.1"/>
</dbReference>
<dbReference type="CDD" id="cd11614">
    <property type="entry name" value="SAF_CpaB_FlgA_like"/>
    <property type="match status" value="1"/>
</dbReference>
<dbReference type="NCBIfam" id="TIGR03177">
    <property type="entry name" value="pilus_cpaB"/>
    <property type="match status" value="1"/>
</dbReference>
<organism evidence="3 4">
    <name type="scientific">Caldimonas brevitalea</name>
    <dbReference type="NCBI Taxonomy" id="413882"/>
    <lineage>
        <taxon>Bacteria</taxon>
        <taxon>Pseudomonadati</taxon>
        <taxon>Pseudomonadota</taxon>
        <taxon>Betaproteobacteria</taxon>
        <taxon>Burkholderiales</taxon>
        <taxon>Sphaerotilaceae</taxon>
        <taxon>Caldimonas</taxon>
    </lineage>
</organism>
<dbReference type="Pfam" id="PF08666">
    <property type="entry name" value="SAF"/>
    <property type="match status" value="1"/>
</dbReference>
<dbReference type="EMBL" id="CP011371">
    <property type="protein sequence ID" value="AKJ31668.1"/>
    <property type="molecule type" value="Genomic_DNA"/>
</dbReference>
<evidence type="ECO:0000259" key="2">
    <source>
        <dbReference type="SMART" id="SM00858"/>
    </source>
</evidence>
<dbReference type="Proteomes" id="UP000035352">
    <property type="component" value="Chromosome"/>
</dbReference>